<name>A0ACB0Z409_MELEN</name>
<evidence type="ECO:0000313" key="1">
    <source>
        <dbReference type="EMBL" id="CAK5073563.1"/>
    </source>
</evidence>
<dbReference type="Proteomes" id="UP001497535">
    <property type="component" value="Unassembled WGS sequence"/>
</dbReference>
<protein>
    <submittedName>
        <fullName evidence="1">Uncharacterized protein</fullName>
    </submittedName>
</protein>
<evidence type="ECO:0000313" key="2">
    <source>
        <dbReference type="Proteomes" id="UP001497535"/>
    </source>
</evidence>
<dbReference type="EMBL" id="CAVMJV010000024">
    <property type="protein sequence ID" value="CAK5073563.1"/>
    <property type="molecule type" value="Genomic_DNA"/>
</dbReference>
<comment type="caution">
    <text evidence="1">The sequence shown here is derived from an EMBL/GenBank/DDBJ whole genome shotgun (WGS) entry which is preliminary data.</text>
</comment>
<sequence length="56" mass="6243">MDLTSSIIPITTQNFMQNSPKEHSLYVQGGMVQRQQPHPLNDFENLNSATNGKING</sequence>
<organism evidence="1 2">
    <name type="scientific">Meloidogyne enterolobii</name>
    <name type="common">Root-knot nematode worm</name>
    <name type="synonym">Meloidogyne mayaguensis</name>
    <dbReference type="NCBI Taxonomy" id="390850"/>
    <lineage>
        <taxon>Eukaryota</taxon>
        <taxon>Metazoa</taxon>
        <taxon>Ecdysozoa</taxon>
        <taxon>Nematoda</taxon>
        <taxon>Chromadorea</taxon>
        <taxon>Rhabditida</taxon>
        <taxon>Tylenchina</taxon>
        <taxon>Tylenchomorpha</taxon>
        <taxon>Tylenchoidea</taxon>
        <taxon>Meloidogynidae</taxon>
        <taxon>Meloidogyninae</taxon>
        <taxon>Meloidogyne</taxon>
    </lineage>
</organism>
<gene>
    <name evidence="1" type="ORF">MENTE1834_LOCUS20247</name>
</gene>
<keyword evidence="2" id="KW-1185">Reference proteome</keyword>
<reference evidence="1" key="1">
    <citation type="submission" date="2023-11" db="EMBL/GenBank/DDBJ databases">
        <authorList>
            <person name="Poullet M."/>
        </authorList>
    </citation>
    <scope>NUCLEOTIDE SEQUENCE</scope>
    <source>
        <strain evidence="1">E1834</strain>
    </source>
</reference>
<proteinExistence type="predicted"/>
<accession>A0ACB0Z409</accession>